<gene>
    <name evidence="5" type="ORF">POSPLADRAFT_1030676</name>
</gene>
<dbReference type="Proteomes" id="UP000194127">
    <property type="component" value="Unassembled WGS sequence"/>
</dbReference>
<comment type="pathway">
    <text evidence="1">Secondary metabolite biosynthesis.</text>
</comment>
<accession>A0A1X6NH32</accession>
<keyword evidence="6" id="KW-1185">Reference proteome</keyword>
<evidence type="ECO:0000256" key="2">
    <source>
        <dbReference type="ARBA" id="ARBA00022679"/>
    </source>
</evidence>
<evidence type="ECO:0008006" key="7">
    <source>
        <dbReference type="Google" id="ProtNLM"/>
    </source>
</evidence>
<keyword evidence="3" id="KW-0949">S-adenosyl-L-methionine</keyword>
<dbReference type="RefSeq" id="XP_024344530.1">
    <property type="nucleotide sequence ID" value="XM_024476743.1"/>
</dbReference>
<organism evidence="5 6">
    <name type="scientific">Postia placenta MAD-698-R-SB12</name>
    <dbReference type="NCBI Taxonomy" id="670580"/>
    <lineage>
        <taxon>Eukaryota</taxon>
        <taxon>Fungi</taxon>
        <taxon>Dikarya</taxon>
        <taxon>Basidiomycota</taxon>
        <taxon>Agaricomycotina</taxon>
        <taxon>Agaricomycetes</taxon>
        <taxon>Polyporales</taxon>
        <taxon>Adustoporiaceae</taxon>
        <taxon>Rhodonia</taxon>
    </lineage>
</organism>
<dbReference type="InterPro" id="IPR029063">
    <property type="entry name" value="SAM-dependent_MTases_sf"/>
</dbReference>
<evidence type="ECO:0000256" key="1">
    <source>
        <dbReference type="ARBA" id="ARBA00005179"/>
    </source>
</evidence>
<dbReference type="AlphaFoldDB" id="A0A1X6NH32"/>
<dbReference type="SUPFAM" id="SSF53335">
    <property type="entry name" value="S-adenosyl-L-methionine-dependent methyltransferases"/>
    <property type="match status" value="1"/>
</dbReference>
<proteinExistence type="inferred from homology"/>
<sequence length="300" mass="33564">MTSVADALNASFYRLNGEELQFFKSQTGIQDEEELKKHIMEVQQEAWEVHPYPCIRGFVFTRLKISRLPAYQQLLKLGTEREGAIFLDIGCCCQVGNDLRKAIADGFPAENAIASDLYAEFLQLGHKLFKTAPETFAAHFIPGNALDQAFLKTVPPFYSPPETARPDLSSLNTLSPLAGHVSVIHASELFHLFDEPQQLELAHALAGLLSPEPGSFIFGEHGGKPVKGYRTEGRPRRDGTYRFCHSPETWTALWDGEVFAKGTVRVEARLLEIQGLDLNMVADPNTDAKFWIMLWSVTRV</sequence>
<protein>
    <recommendedName>
        <fullName evidence="7">Methyltransferase domain-containing protein</fullName>
    </recommendedName>
</protein>
<evidence type="ECO:0000313" key="5">
    <source>
        <dbReference type="EMBL" id="OSX67736.1"/>
    </source>
</evidence>
<name>A0A1X6NH32_9APHY</name>
<dbReference type="EMBL" id="KZ110591">
    <property type="protein sequence ID" value="OSX67736.1"/>
    <property type="molecule type" value="Genomic_DNA"/>
</dbReference>
<keyword evidence="2" id="KW-0808">Transferase</keyword>
<evidence type="ECO:0000313" key="6">
    <source>
        <dbReference type="Proteomes" id="UP000194127"/>
    </source>
</evidence>
<evidence type="ECO:0000256" key="3">
    <source>
        <dbReference type="ARBA" id="ARBA00022691"/>
    </source>
</evidence>
<dbReference type="OrthoDB" id="2094832at2759"/>
<reference evidence="5 6" key="1">
    <citation type="submission" date="2017-04" db="EMBL/GenBank/DDBJ databases">
        <title>Genome Sequence of the Model Brown-Rot Fungus Postia placenta SB12.</title>
        <authorList>
            <consortium name="DOE Joint Genome Institute"/>
            <person name="Gaskell J."/>
            <person name="Kersten P."/>
            <person name="Larrondo L.F."/>
            <person name="Canessa P."/>
            <person name="Martinez D."/>
            <person name="Hibbett D."/>
            <person name="Schmoll M."/>
            <person name="Kubicek C.P."/>
            <person name="Martinez A.T."/>
            <person name="Yadav J."/>
            <person name="Master E."/>
            <person name="Magnuson J.K."/>
            <person name="James T."/>
            <person name="Yaver D."/>
            <person name="Berka R."/>
            <person name="Labutti K."/>
            <person name="Lipzen A."/>
            <person name="Aerts A."/>
            <person name="Barry K."/>
            <person name="Henrissat B."/>
            <person name="Blanchette R."/>
            <person name="Grigoriev I."/>
            <person name="Cullen D."/>
        </authorList>
    </citation>
    <scope>NUCLEOTIDE SEQUENCE [LARGE SCALE GENOMIC DNA]</scope>
    <source>
        <strain evidence="5 6">MAD-698-R-SB12</strain>
    </source>
</reference>
<dbReference type="GO" id="GO:0016740">
    <property type="term" value="F:transferase activity"/>
    <property type="evidence" value="ECO:0007669"/>
    <property type="project" value="UniProtKB-KW"/>
</dbReference>
<dbReference type="InterPro" id="IPR051654">
    <property type="entry name" value="Meroterpenoid_MTases"/>
</dbReference>
<dbReference type="PANTHER" id="PTHR35897">
    <property type="entry name" value="METHYLTRANSFERASE AUSD"/>
    <property type="match status" value="1"/>
</dbReference>
<dbReference type="PANTHER" id="PTHR35897:SF1">
    <property type="entry name" value="METHYLTRANSFERASE AUSD"/>
    <property type="match status" value="1"/>
</dbReference>
<comment type="similarity">
    <text evidence="4">Belongs to the class I-like SAM-binding methyltransferase superfamily.</text>
</comment>
<dbReference type="STRING" id="670580.A0A1X6NH32"/>
<dbReference type="GeneID" id="36321694"/>
<evidence type="ECO:0000256" key="4">
    <source>
        <dbReference type="ARBA" id="ARBA00038314"/>
    </source>
</evidence>
<dbReference type="Gene3D" id="3.40.50.150">
    <property type="entry name" value="Vaccinia Virus protein VP39"/>
    <property type="match status" value="1"/>
</dbReference>